<accession>A0ABW6AJA9</accession>
<keyword evidence="2" id="KW-0808">Transferase</keyword>
<dbReference type="PANTHER" id="PTHR23416">
    <property type="entry name" value="SIALIC ACID SYNTHASE-RELATED"/>
    <property type="match status" value="1"/>
</dbReference>
<dbReference type="PANTHER" id="PTHR23416:SF23">
    <property type="entry name" value="ACETYLTRANSFERASE C18B11.09C-RELATED"/>
    <property type="match status" value="1"/>
</dbReference>
<dbReference type="RefSeq" id="WP_381499703.1">
    <property type="nucleotide sequence ID" value="NZ_JBHUOM010000002.1"/>
</dbReference>
<dbReference type="Pfam" id="PF00132">
    <property type="entry name" value="Hexapep"/>
    <property type="match status" value="1"/>
</dbReference>
<organism evidence="3 4">
    <name type="scientific">Spirosoma flavum</name>
    <dbReference type="NCBI Taxonomy" id="2048557"/>
    <lineage>
        <taxon>Bacteria</taxon>
        <taxon>Pseudomonadati</taxon>
        <taxon>Bacteroidota</taxon>
        <taxon>Cytophagia</taxon>
        <taxon>Cytophagales</taxon>
        <taxon>Cytophagaceae</taxon>
        <taxon>Spirosoma</taxon>
    </lineage>
</organism>
<dbReference type="InterPro" id="IPR011004">
    <property type="entry name" value="Trimer_LpxA-like_sf"/>
</dbReference>
<evidence type="ECO:0000256" key="1">
    <source>
        <dbReference type="ARBA" id="ARBA00007274"/>
    </source>
</evidence>
<protein>
    <submittedName>
        <fullName evidence="3">Colanic acid biosynthesis acetyltransferase</fullName>
    </submittedName>
</protein>
<dbReference type="InterPro" id="IPR051159">
    <property type="entry name" value="Hexapeptide_acetyltransf"/>
</dbReference>
<dbReference type="InterPro" id="IPR001451">
    <property type="entry name" value="Hexapep"/>
</dbReference>
<dbReference type="EMBL" id="JBHUOM010000002">
    <property type="protein sequence ID" value="MFD2934223.1"/>
    <property type="molecule type" value="Genomic_DNA"/>
</dbReference>
<dbReference type="SUPFAM" id="SSF51161">
    <property type="entry name" value="Trimeric LpxA-like enzymes"/>
    <property type="match status" value="1"/>
</dbReference>
<proteinExistence type="inferred from homology"/>
<evidence type="ECO:0000313" key="4">
    <source>
        <dbReference type="Proteomes" id="UP001597512"/>
    </source>
</evidence>
<evidence type="ECO:0000256" key="2">
    <source>
        <dbReference type="ARBA" id="ARBA00022679"/>
    </source>
</evidence>
<evidence type="ECO:0000313" key="3">
    <source>
        <dbReference type="EMBL" id="MFD2934223.1"/>
    </source>
</evidence>
<dbReference type="Gene3D" id="2.160.10.10">
    <property type="entry name" value="Hexapeptide repeat proteins"/>
    <property type="match status" value="1"/>
</dbReference>
<dbReference type="Proteomes" id="UP001597512">
    <property type="component" value="Unassembled WGS sequence"/>
</dbReference>
<sequence>MKIHSQTDPYDSPWSVSQRIKTLLWEYVWLLLCSWTPKPANSWRIIWLKLFGAKIYGVPFVHQRARIQIPWNLTLHNRACLGDRANVYSLGEVIIHEHATVAQEAYLCTGTHAFDQAAMNLITSPIVIGAHVFIGARAFIMPGVTISDYAIVGSCSVVTKDVAPNMIVAGNPARIISARKNSTLNHISSIYLTNEL</sequence>
<comment type="similarity">
    <text evidence="1">Belongs to the transferase hexapeptide repeat family.</text>
</comment>
<reference evidence="4" key="1">
    <citation type="journal article" date="2019" name="Int. J. Syst. Evol. Microbiol.">
        <title>The Global Catalogue of Microorganisms (GCM) 10K type strain sequencing project: providing services to taxonomists for standard genome sequencing and annotation.</title>
        <authorList>
            <consortium name="The Broad Institute Genomics Platform"/>
            <consortium name="The Broad Institute Genome Sequencing Center for Infectious Disease"/>
            <person name="Wu L."/>
            <person name="Ma J."/>
        </authorList>
    </citation>
    <scope>NUCLEOTIDE SEQUENCE [LARGE SCALE GENOMIC DNA]</scope>
    <source>
        <strain evidence="4">KCTC 52490</strain>
    </source>
</reference>
<comment type="caution">
    <text evidence="3">The sequence shown here is derived from an EMBL/GenBank/DDBJ whole genome shotgun (WGS) entry which is preliminary data.</text>
</comment>
<gene>
    <name evidence="3" type="ORF">ACFS25_10545</name>
</gene>
<keyword evidence="4" id="KW-1185">Reference proteome</keyword>
<name>A0ABW6AJA9_9BACT</name>